<protein>
    <submittedName>
        <fullName evidence="7">DMT family transporter</fullName>
    </submittedName>
</protein>
<evidence type="ECO:0000313" key="8">
    <source>
        <dbReference type="Proteomes" id="UP000256923"/>
    </source>
</evidence>
<keyword evidence="3" id="KW-0812">Transmembrane</keyword>
<feature type="domain" description="EamA" evidence="6">
    <location>
        <begin position="155"/>
        <end position="289"/>
    </location>
</feature>
<dbReference type="EMBL" id="CP034673">
    <property type="protein sequence ID" value="AZS26530.1"/>
    <property type="molecule type" value="Genomic_DNA"/>
</dbReference>
<evidence type="ECO:0000313" key="7">
    <source>
        <dbReference type="EMBL" id="AZS26530.1"/>
    </source>
</evidence>
<dbReference type="Proteomes" id="UP000256923">
    <property type="component" value="Chromosome 2"/>
</dbReference>
<reference evidence="7 8" key="1">
    <citation type="submission" date="2018-12" db="EMBL/GenBank/DDBJ databases">
        <title>Characterization and Draft Genome of Vibrio anguillarum J360 Marine Pathogen Isolated from an Outbreak in Lumpfish (Cyclopterus lumpus).</title>
        <authorList>
            <person name="Vasquez J.I."/>
            <person name="Cao T."/>
            <person name="Chakraborty S."/>
            <person name="Gnanagobal H."/>
            <person name="Wescot J."/>
            <person name="Boyce D."/>
            <person name="Santander J."/>
        </authorList>
    </citation>
    <scope>NUCLEOTIDE SEQUENCE [LARGE SCALE GENOMIC DNA]</scope>
    <source>
        <strain evidence="7 8">J360</strain>
    </source>
</reference>
<dbReference type="InterPro" id="IPR000620">
    <property type="entry name" value="EamA_dom"/>
</dbReference>
<gene>
    <name evidence="7" type="ORF">DYL72_16095</name>
</gene>
<name>A0A289GIJ9_VIBAN</name>
<evidence type="ECO:0000259" key="6">
    <source>
        <dbReference type="Pfam" id="PF00892"/>
    </source>
</evidence>
<dbReference type="SUPFAM" id="SSF103481">
    <property type="entry name" value="Multidrug resistance efflux transporter EmrE"/>
    <property type="match status" value="2"/>
</dbReference>
<feature type="domain" description="EamA" evidence="6">
    <location>
        <begin position="14"/>
        <end position="141"/>
    </location>
</feature>
<accession>A0A289GIJ9</accession>
<dbReference type="GO" id="GO:0016020">
    <property type="term" value="C:membrane"/>
    <property type="evidence" value="ECO:0007669"/>
    <property type="project" value="UniProtKB-SubCell"/>
</dbReference>
<evidence type="ECO:0000256" key="2">
    <source>
        <dbReference type="ARBA" id="ARBA00007362"/>
    </source>
</evidence>
<comment type="subcellular location">
    <subcellularLocation>
        <location evidence="1">Membrane</location>
        <topology evidence="1">Multi-pass membrane protein</topology>
    </subcellularLocation>
</comment>
<proteinExistence type="inferred from homology"/>
<evidence type="ECO:0000256" key="5">
    <source>
        <dbReference type="ARBA" id="ARBA00023136"/>
    </source>
</evidence>
<dbReference type="PANTHER" id="PTHR32322">
    <property type="entry name" value="INNER MEMBRANE TRANSPORTER"/>
    <property type="match status" value="1"/>
</dbReference>
<dbReference type="PANTHER" id="PTHR32322:SF2">
    <property type="entry name" value="EAMA DOMAIN-CONTAINING PROTEIN"/>
    <property type="match status" value="1"/>
</dbReference>
<dbReference type="InterPro" id="IPR037185">
    <property type="entry name" value="EmrE-like"/>
</dbReference>
<evidence type="ECO:0000256" key="4">
    <source>
        <dbReference type="ARBA" id="ARBA00022989"/>
    </source>
</evidence>
<dbReference type="InterPro" id="IPR050638">
    <property type="entry name" value="AA-Vitamin_Transporters"/>
</dbReference>
<evidence type="ECO:0000256" key="3">
    <source>
        <dbReference type="ARBA" id="ARBA00022692"/>
    </source>
</evidence>
<dbReference type="Pfam" id="PF00892">
    <property type="entry name" value="EamA"/>
    <property type="match status" value="2"/>
</dbReference>
<dbReference type="AlphaFoldDB" id="A0A289GIJ9"/>
<comment type="similarity">
    <text evidence="2">Belongs to the EamA transporter family.</text>
</comment>
<sequence length="306" mass="33816">MARNFVMFVRMIPFLFVVLWASGFVGARFGLMYAEPATLLTLRMVANVVLFIGLLLLLKRRIPRGRHLWHSCVTGVLIHGCYLGGTYQAISWGMPAGLSALLVGTQPILTALLLVFMSTERFNLAQWLGLALGFSGISLVLMGNIEWQSEVHKWPAISLCLLSLLGITLGTLYQKKFCQGVDMIGSATVQYVAALCLFLPWAWSFETMQVQWTPTFIMILVWLVVVLSCVSILLLLYMVEHGAASSVASVFYLVPPTTAIQAWLAFDESLDGFGVAGFCLAVTAVYLVVKKPNLLRKLAKPVFERS</sequence>
<keyword evidence="4" id="KW-1133">Transmembrane helix</keyword>
<keyword evidence="5" id="KW-0472">Membrane</keyword>
<evidence type="ECO:0000256" key="1">
    <source>
        <dbReference type="ARBA" id="ARBA00004141"/>
    </source>
</evidence>
<organism evidence="7 8">
    <name type="scientific">Vibrio anguillarum</name>
    <name type="common">Listonella anguillarum</name>
    <dbReference type="NCBI Taxonomy" id="55601"/>
    <lineage>
        <taxon>Bacteria</taxon>
        <taxon>Pseudomonadati</taxon>
        <taxon>Pseudomonadota</taxon>
        <taxon>Gammaproteobacteria</taxon>
        <taxon>Vibrionales</taxon>
        <taxon>Vibrionaceae</taxon>
        <taxon>Vibrio</taxon>
    </lineage>
</organism>